<dbReference type="InterPro" id="IPR010839">
    <property type="entry name" value="AtuA_N"/>
</dbReference>
<dbReference type="PANTHER" id="PTHR47708">
    <property type="match status" value="1"/>
</dbReference>
<evidence type="ECO:0000313" key="3">
    <source>
        <dbReference type="EMBL" id="GIX88941.1"/>
    </source>
</evidence>
<comment type="caution">
    <text evidence="3">The sequence shown here is derived from an EMBL/GenBank/DDBJ whole genome shotgun (WGS) entry which is preliminary data.</text>
</comment>
<dbReference type="EMBL" id="BPLR01003810">
    <property type="protein sequence ID" value="GIX88941.1"/>
    <property type="molecule type" value="Genomic_DNA"/>
</dbReference>
<keyword evidence="4" id="KW-1185">Reference proteome</keyword>
<gene>
    <name evidence="3" type="primary">AVEN_191444_1</name>
    <name evidence="3" type="ORF">CEXT_18861</name>
</gene>
<accession>A0AAV4NYB1</accession>
<reference evidence="3 4" key="1">
    <citation type="submission" date="2021-06" db="EMBL/GenBank/DDBJ databases">
        <title>Caerostris extrusa draft genome.</title>
        <authorList>
            <person name="Kono N."/>
            <person name="Arakawa K."/>
        </authorList>
    </citation>
    <scope>NUCLEOTIDE SEQUENCE [LARGE SCALE GENOMIC DNA]</scope>
</reference>
<dbReference type="PANTHER" id="PTHR47708:SF2">
    <property type="entry name" value="SI:CH73-132F6.5"/>
    <property type="match status" value="1"/>
</dbReference>
<organism evidence="3 4">
    <name type="scientific">Caerostris extrusa</name>
    <name type="common">Bark spider</name>
    <name type="synonym">Caerostris bankana</name>
    <dbReference type="NCBI Taxonomy" id="172846"/>
    <lineage>
        <taxon>Eukaryota</taxon>
        <taxon>Metazoa</taxon>
        <taxon>Ecdysozoa</taxon>
        <taxon>Arthropoda</taxon>
        <taxon>Chelicerata</taxon>
        <taxon>Arachnida</taxon>
        <taxon>Araneae</taxon>
        <taxon>Araneomorphae</taxon>
        <taxon>Entelegynae</taxon>
        <taxon>Araneoidea</taxon>
        <taxon>Araneidae</taxon>
        <taxon>Caerostris</taxon>
    </lineage>
</organism>
<dbReference type="Pfam" id="PF07287">
    <property type="entry name" value="AtuA"/>
    <property type="match status" value="1"/>
</dbReference>
<evidence type="ECO:0000259" key="1">
    <source>
        <dbReference type="Pfam" id="PF07287"/>
    </source>
</evidence>
<dbReference type="AlphaFoldDB" id="A0AAV4NYB1"/>
<feature type="domain" description="AtuA-like ferredoxin-fold" evidence="2">
    <location>
        <begin position="395"/>
        <end position="495"/>
    </location>
</feature>
<name>A0AAV4NYB1_CAEEX</name>
<evidence type="ECO:0000259" key="2">
    <source>
        <dbReference type="Pfam" id="PF23544"/>
    </source>
</evidence>
<dbReference type="InterPro" id="IPR056362">
    <property type="entry name" value="AtuA-like_ferredoxin_dom"/>
</dbReference>
<feature type="domain" description="Acyclic terpene utilisation N-terminal" evidence="1">
    <location>
        <begin position="42"/>
        <end position="358"/>
    </location>
</feature>
<proteinExistence type="predicted"/>
<dbReference type="Proteomes" id="UP001054945">
    <property type="component" value="Unassembled WGS sequence"/>
</dbReference>
<evidence type="ECO:0000313" key="4">
    <source>
        <dbReference type="Proteomes" id="UP001054945"/>
    </source>
</evidence>
<sequence>MGPCIAISLSPDGLCMEATGPPGWELGDAHSLWKNMRNLNIKDMDKGSTLPADVHSMNAYLGAGPIAKAIDYGADVVITGRCVDSAVVLGPLISKFKWSFQDLDKLAMGSLAGHLLECGAQSTGGVHTDWHLIKDWHNMGFPVAECKENGEFTISKPPNTGGMVTVGTVSEQLVYEIGDPANYALPDVLCDFTHVNFTQIGENVVLVQGAKGKRPSDFYKVSATYGDGFRATAVAPVIGPRAAEKALTTAKSIIQRSENAFKTFGLSGFRRTHLEVLGAEQNYGKNARNKESREIIMWIAVHHDRKEAISLFSKEIAAASTGGTPGFTTLIGGRPKASPILKLFSFLYPKNKIQIQITYDGKTEEYIPEVVKITTESQAAEYKKIPLVKGTNTYRLGDLAYTRSGDKGDTCNIGVIARHPAFLPYIEDQLTSTSVAKYFEHLFSSEKQIVERYTLPGINALNFLLKNALGGGGVASLRSDPQGKACGQMLTDFELHNMPNIETLKK</sequence>
<dbReference type="Pfam" id="PF23544">
    <property type="entry name" value="AtuA_ferredoxin"/>
    <property type="match status" value="1"/>
</dbReference>
<protein>
    <submittedName>
        <fullName evidence="3">Uncharacterized protein</fullName>
    </submittedName>
</protein>